<dbReference type="KEGG" id="aten:116290860"/>
<feature type="transmembrane region" description="Helical" evidence="11">
    <location>
        <begin position="161"/>
        <end position="185"/>
    </location>
</feature>
<feature type="transmembrane region" description="Helical" evidence="11">
    <location>
        <begin position="15"/>
        <end position="42"/>
    </location>
</feature>
<dbReference type="GO" id="GO:0004930">
    <property type="term" value="F:G protein-coupled receptor activity"/>
    <property type="evidence" value="ECO:0007669"/>
    <property type="project" value="UniProtKB-KW"/>
</dbReference>
<organism evidence="13 14">
    <name type="scientific">Actinia tenebrosa</name>
    <name type="common">Australian red waratah sea anemone</name>
    <dbReference type="NCBI Taxonomy" id="6105"/>
    <lineage>
        <taxon>Eukaryota</taxon>
        <taxon>Metazoa</taxon>
        <taxon>Cnidaria</taxon>
        <taxon>Anthozoa</taxon>
        <taxon>Hexacorallia</taxon>
        <taxon>Actiniaria</taxon>
        <taxon>Actiniidae</taxon>
        <taxon>Actinia</taxon>
    </lineage>
</organism>
<dbReference type="PANTHER" id="PTHR24246">
    <property type="entry name" value="OLFACTORY RECEPTOR AND ADENOSINE RECEPTOR"/>
    <property type="match status" value="1"/>
</dbReference>
<keyword evidence="7 10" id="KW-0675">Receptor</keyword>
<feature type="transmembrane region" description="Helical" evidence="11">
    <location>
        <begin position="226"/>
        <end position="248"/>
    </location>
</feature>
<dbReference type="InterPro" id="IPR017452">
    <property type="entry name" value="GPCR_Rhodpsn_7TM"/>
</dbReference>
<dbReference type="PROSITE" id="PS00237">
    <property type="entry name" value="G_PROTEIN_RECEP_F1_1"/>
    <property type="match status" value="1"/>
</dbReference>
<evidence type="ECO:0000256" key="3">
    <source>
        <dbReference type="ARBA" id="ARBA00022692"/>
    </source>
</evidence>
<sequence length="287" mass="32460">MCVNDSCVGVSAPRYLSILTTTVSLSLTLVTVPGNSLICYAILKDPFHELRTPFTFLILSLAITDLLVGILMDPISTVFHLSEALKIDLVDIWILHISYFILSTASILSLGALTIDRYVAVIYPLKYKSYLSTKKCIYLSLVIWLVSIGLSMVYFKFGYISYSLIFASTAVSLTFLVLLFVYVSIFNRLRTQVRSLSRQRASSTQANRMNKKKISSLKWEAKVTKALVLVLLAYILCFAPACIIIYILNFCTKCNCEFIHWLRDLQFVIVLLNSAINPYLYAWHLSP</sequence>
<evidence type="ECO:0000313" key="13">
    <source>
        <dbReference type="Proteomes" id="UP000515163"/>
    </source>
</evidence>
<proteinExistence type="inferred from homology"/>
<feature type="transmembrane region" description="Helical" evidence="11">
    <location>
        <begin position="136"/>
        <end position="155"/>
    </location>
</feature>
<name>A0A6P8HBN1_ACTTE</name>
<dbReference type="PANTHER" id="PTHR24246:SF27">
    <property type="entry name" value="ADENOSINE RECEPTOR, ISOFORM A"/>
    <property type="match status" value="1"/>
</dbReference>
<evidence type="ECO:0000259" key="12">
    <source>
        <dbReference type="PROSITE" id="PS50262"/>
    </source>
</evidence>
<comment type="similarity">
    <text evidence="10">Belongs to the G-protein coupled receptor 1 family.</text>
</comment>
<dbReference type="PRINTS" id="PR00237">
    <property type="entry name" value="GPCRRHODOPSN"/>
</dbReference>
<evidence type="ECO:0000256" key="7">
    <source>
        <dbReference type="ARBA" id="ARBA00023170"/>
    </source>
</evidence>
<keyword evidence="2" id="KW-1003">Cell membrane</keyword>
<evidence type="ECO:0000256" key="8">
    <source>
        <dbReference type="ARBA" id="ARBA00023180"/>
    </source>
</evidence>
<evidence type="ECO:0000256" key="4">
    <source>
        <dbReference type="ARBA" id="ARBA00022989"/>
    </source>
</evidence>
<dbReference type="CDD" id="cd00637">
    <property type="entry name" value="7tm_classA_rhodopsin-like"/>
    <property type="match status" value="1"/>
</dbReference>
<feature type="transmembrane region" description="Helical" evidence="11">
    <location>
        <begin position="92"/>
        <end position="115"/>
    </location>
</feature>
<evidence type="ECO:0000256" key="11">
    <source>
        <dbReference type="SAM" id="Phobius"/>
    </source>
</evidence>
<accession>A0A6P8HBN1</accession>
<feature type="transmembrane region" description="Helical" evidence="11">
    <location>
        <begin position="54"/>
        <end position="72"/>
    </location>
</feature>
<dbReference type="InterPro" id="IPR000276">
    <property type="entry name" value="GPCR_Rhodpsn"/>
</dbReference>
<keyword evidence="13" id="KW-1185">Reference proteome</keyword>
<dbReference type="AlphaFoldDB" id="A0A6P8HBN1"/>
<evidence type="ECO:0000256" key="9">
    <source>
        <dbReference type="ARBA" id="ARBA00023224"/>
    </source>
</evidence>
<evidence type="ECO:0000256" key="10">
    <source>
        <dbReference type="RuleBase" id="RU000688"/>
    </source>
</evidence>
<dbReference type="Pfam" id="PF00001">
    <property type="entry name" value="7tm_1"/>
    <property type="match status" value="2"/>
</dbReference>
<evidence type="ECO:0000256" key="6">
    <source>
        <dbReference type="ARBA" id="ARBA00023136"/>
    </source>
</evidence>
<keyword evidence="9 10" id="KW-0807">Transducer</keyword>
<dbReference type="Proteomes" id="UP000515163">
    <property type="component" value="Unplaced"/>
</dbReference>
<evidence type="ECO:0000313" key="14">
    <source>
        <dbReference type="RefSeq" id="XP_031553834.1"/>
    </source>
</evidence>
<dbReference type="GO" id="GO:0005886">
    <property type="term" value="C:plasma membrane"/>
    <property type="evidence" value="ECO:0007669"/>
    <property type="project" value="UniProtKB-SubCell"/>
</dbReference>
<keyword evidence="3 10" id="KW-0812">Transmembrane</keyword>
<evidence type="ECO:0000256" key="2">
    <source>
        <dbReference type="ARBA" id="ARBA00022475"/>
    </source>
</evidence>
<keyword evidence="8" id="KW-0325">Glycoprotein</keyword>
<dbReference type="GeneID" id="116290860"/>
<keyword evidence="6 11" id="KW-0472">Membrane</keyword>
<feature type="domain" description="G-protein coupled receptors family 1 profile" evidence="12">
    <location>
        <begin position="34"/>
        <end position="281"/>
    </location>
</feature>
<gene>
    <name evidence="14" type="primary">LOC116290860</name>
</gene>
<comment type="subcellular location">
    <subcellularLocation>
        <location evidence="1">Cell membrane</location>
        <topology evidence="1">Multi-pass membrane protein</topology>
    </subcellularLocation>
</comment>
<protein>
    <submittedName>
        <fullName evidence="14">Octopamine receptor beta-2R-like</fullName>
    </submittedName>
</protein>
<evidence type="ECO:0000256" key="1">
    <source>
        <dbReference type="ARBA" id="ARBA00004651"/>
    </source>
</evidence>
<dbReference type="PROSITE" id="PS50262">
    <property type="entry name" value="G_PROTEIN_RECEP_F1_2"/>
    <property type="match status" value="1"/>
</dbReference>
<reference evidence="14" key="1">
    <citation type="submission" date="2025-08" db="UniProtKB">
        <authorList>
            <consortium name="RefSeq"/>
        </authorList>
    </citation>
    <scope>IDENTIFICATION</scope>
    <source>
        <tissue evidence="14">Tentacle</tissue>
    </source>
</reference>
<keyword evidence="4 11" id="KW-1133">Transmembrane helix</keyword>
<dbReference type="OrthoDB" id="5978338at2759"/>
<keyword evidence="5 10" id="KW-0297">G-protein coupled receptor</keyword>
<dbReference type="Gene3D" id="1.20.1070.10">
    <property type="entry name" value="Rhodopsin 7-helix transmembrane proteins"/>
    <property type="match status" value="1"/>
</dbReference>
<dbReference type="InParanoid" id="A0A6P8HBN1"/>
<evidence type="ECO:0000256" key="5">
    <source>
        <dbReference type="ARBA" id="ARBA00023040"/>
    </source>
</evidence>
<dbReference type="SUPFAM" id="SSF81321">
    <property type="entry name" value="Family A G protein-coupled receptor-like"/>
    <property type="match status" value="1"/>
</dbReference>
<dbReference type="RefSeq" id="XP_031553834.1">
    <property type="nucleotide sequence ID" value="XM_031697974.1"/>
</dbReference>